<dbReference type="Proteomes" id="UP000183317">
    <property type="component" value="Unassembled WGS sequence"/>
</dbReference>
<organism evidence="2 3">
    <name type="scientific">Candidatus Daviesbacteria bacterium RIFCSPLOWO2_02_FULL_36_8</name>
    <dbReference type="NCBI Taxonomy" id="1797793"/>
    <lineage>
        <taxon>Bacteria</taxon>
        <taxon>Candidatus Daviesiibacteriota</taxon>
    </lineage>
</organism>
<dbReference type="AlphaFoldDB" id="A0A1F5MFL4"/>
<sequence>MAGISNSLSLSLDNASILNRVKEGYLIWMGIVPHIPKTARFTIGARIEDKFLDLLELSYTSYFSEKDKKAEKLSECIFTIDILKFLVSTAWEEKFISNKQYENIATKMGEIGKMFWGWKKSLDNPQKTPLKAGKR</sequence>
<feature type="domain" description="bAvd-like" evidence="1">
    <location>
        <begin position="31"/>
        <end position="121"/>
    </location>
</feature>
<dbReference type="InterPro" id="IPR055360">
    <property type="entry name" value="bAvd"/>
</dbReference>
<gene>
    <name evidence="2" type="ORF">A3J13_01735</name>
</gene>
<dbReference type="EMBL" id="MFDU01000042">
    <property type="protein sequence ID" value="OGE64139.1"/>
    <property type="molecule type" value="Genomic_DNA"/>
</dbReference>
<name>A0A1F5MFL4_9BACT</name>
<dbReference type="InterPro" id="IPR036583">
    <property type="entry name" value="23S_rRNA_IVS_sf"/>
</dbReference>
<proteinExistence type="predicted"/>
<protein>
    <recommendedName>
        <fullName evidence="1">bAvd-like domain-containing protein</fullName>
    </recommendedName>
</protein>
<comment type="caution">
    <text evidence="2">The sequence shown here is derived from an EMBL/GenBank/DDBJ whole genome shotgun (WGS) entry which is preliminary data.</text>
</comment>
<accession>A0A1F5MFL4</accession>
<evidence type="ECO:0000313" key="2">
    <source>
        <dbReference type="EMBL" id="OGE64139.1"/>
    </source>
</evidence>
<dbReference type="Gene3D" id="1.20.1440.60">
    <property type="entry name" value="23S rRNA-intervening sequence"/>
    <property type="match status" value="1"/>
</dbReference>
<reference evidence="2 3" key="1">
    <citation type="journal article" date="2016" name="Nat. Commun.">
        <title>Thousands of microbial genomes shed light on interconnected biogeochemical processes in an aquifer system.</title>
        <authorList>
            <person name="Anantharaman K."/>
            <person name="Brown C.T."/>
            <person name="Hug L.A."/>
            <person name="Sharon I."/>
            <person name="Castelle C.J."/>
            <person name="Probst A.J."/>
            <person name="Thomas B.C."/>
            <person name="Singh A."/>
            <person name="Wilkins M.J."/>
            <person name="Karaoz U."/>
            <person name="Brodie E.L."/>
            <person name="Williams K.H."/>
            <person name="Hubbard S.S."/>
            <person name="Banfield J.F."/>
        </authorList>
    </citation>
    <scope>NUCLEOTIDE SEQUENCE [LARGE SCALE GENOMIC DNA]</scope>
</reference>
<dbReference type="CDD" id="cd16376">
    <property type="entry name" value="Avd_like"/>
    <property type="match status" value="1"/>
</dbReference>
<dbReference type="Pfam" id="PF22296">
    <property type="entry name" value="bAvd"/>
    <property type="match status" value="1"/>
</dbReference>
<evidence type="ECO:0000313" key="3">
    <source>
        <dbReference type="Proteomes" id="UP000183317"/>
    </source>
</evidence>
<evidence type="ECO:0000259" key="1">
    <source>
        <dbReference type="Pfam" id="PF22296"/>
    </source>
</evidence>